<dbReference type="Pfam" id="PF00440">
    <property type="entry name" value="TetR_N"/>
    <property type="match status" value="1"/>
</dbReference>
<proteinExistence type="predicted"/>
<evidence type="ECO:0000313" key="4">
    <source>
        <dbReference type="EMBL" id="ORX06903.1"/>
    </source>
</evidence>
<protein>
    <recommendedName>
        <fullName evidence="3">HTH tetR-type domain-containing protein</fullName>
    </recommendedName>
</protein>
<evidence type="ECO:0000259" key="3">
    <source>
        <dbReference type="PROSITE" id="PS50977"/>
    </source>
</evidence>
<evidence type="ECO:0000256" key="2">
    <source>
        <dbReference type="PROSITE-ProRule" id="PRU00335"/>
    </source>
</evidence>
<accession>A0A1X2EMR4</accession>
<dbReference type="EMBL" id="LQPZ01000013">
    <property type="protein sequence ID" value="ORX06903.1"/>
    <property type="molecule type" value="Genomic_DNA"/>
</dbReference>
<dbReference type="PROSITE" id="PS50977">
    <property type="entry name" value="HTH_TETR_2"/>
    <property type="match status" value="1"/>
</dbReference>
<dbReference type="GO" id="GO:0003677">
    <property type="term" value="F:DNA binding"/>
    <property type="evidence" value="ECO:0007669"/>
    <property type="project" value="UniProtKB-UniRule"/>
</dbReference>
<keyword evidence="5" id="KW-1185">Reference proteome</keyword>
<feature type="DNA-binding region" description="H-T-H motif" evidence="2">
    <location>
        <begin position="17"/>
        <end position="36"/>
    </location>
</feature>
<dbReference type="InterPro" id="IPR009057">
    <property type="entry name" value="Homeodomain-like_sf"/>
</dbReference>
<reference evidence="4 5" key="1">
    <citation type="submission" date="2016-01" db="EMBL/GenBank/DDBJ databases">
        <title>The new phylogeny of the genus Mycobacterium.</title>
        <authorList>
            <person name="Tarcisio F."/>
            <person name="Conor M."/>
            <person name="Antonella G."/>
            <person name="Elisabetta G."/>
            <person name="Giulia F.S."/>
            <person name="Sara T."/>
            <person name="Anna F."/>
            <person name="Clotilde B."/>
            <person name="Roberto B."/>
            <person name="Veronica D.S."/>
            <person name="Fabio R."/>
            <person name="Monica P."/>
            <person name="Olivier J."/>
            <person name="Enrico T."/>
            <person name="Nicola S."/>
        </authorList>
    </citation>
    <scope>NUCLEOTIDE SEQUENCE [LARGE SCALE GENOMIC DNA]</scope>
    <source>
        <strain evidence="4 5">DSM 44153</strain>
    </source>
</reference>
<feature type="domain" description="HTH tetR-type" evidence="3">
    <location>
        <begin position="1"/>
        <end position="54"/>
    </location>
</feature>
<dbReference type="STRING" id="1798.AWC30_04835"/>
<comment type="caution">
    <text evidence="4">The sequence shown here is derived from an EMBL/GenBank/DDBJ whole genome shotgun (WGS) entry which is preliminary data.</text>
</comment>
<dbReference type="InterPro" id="IPR001647">
    <property type="entry name" value="HTH_TetR"/>
</dbReference>
<organism evidence="4 5">
    <name type="scientific">Mycolicibacillus trivialis</name>
    <dbReference type="NCBI Taxonomy" id="1798"/>
    <lineage>
        <taxon>Bacteria</taxon>
        <taxon>Bacillati</taxon>
        <taxon>Actinomycetota</taxon>
        <taxon>Actinomycetes</taxon>
        <taxon>Mycobacteriales</taxon>
        <taxon>Mycobacteriaceae</taxon>
        <taxon>Mycolicibacillus</taxon>
    </lineage>
</organism>
<evidence type="ECO:0000256" key="1">
    <source>
        <dbReference type="ARBA" id="ARBA00023125"/>
    </source>
</evidence>
<dbReference type="AlphaFoldDB" id="A0A1X2EMR4"/>
<keyword evidence="1 2" id="KW-0238">DNA-binding</keyword>
<dbReference type="Gene3D" id="1.10.357.10">
    <property type="entry name" value="Tetracycline Repressor, domain 2"/>
    <property type="match status" value="1"/>
</dbReference>
<sequence>MAAGYELLGDEGAAGVAMRAVCRRAGLSPRYFYESFPDTDALTIAVYDACNADLATAIADAATGRPGTDTAVAAAVDAAATYFQTDPRRVRILLREPLSNPVLGAHRADILPGLLSRLVAQAGLGGAREPSTVAALDATALSGALAALVLDWTDGRLAVGRDELVGYATSLVLSGLTHRPAPGG</sequence>
<dbReference type="SUPFAM" id="SSF46689">
    <property type="entry name" value="Homeodomain-like"/>
    <property type="match status" value="1"/>
</dbReference>
<evidence type="ECO:0000313" key="5">
    <source>
        <dbReference type="Proteomes" id="UP000193090"/>
    </source>
</evidence>
<dbReference type="Proteomes" id="UP000193090">
    <property type="component" value="Unassembled WGS sequence"/>
</dbReference>
<name>A0A1X2EMR4_9MYCO</name>
<gene>
    <name evidence="4" type="ORF">AWC30_04835</name>
</gene>